<evidence type="ECO:0000256" key="9">
    <source>
        <dbReference type="RuleBase" id="RU363044"/>
    </source>
</evidence>
<evidence type="ECO:0000256" key="3">
    <source>
        <dbReference type="ARBA" id="ARBA00022801"/>
    </source>
</evidence>
<keyword evidence="2 9" id="KW-0227">DNA damage</keyword>
<evidence type="ECO:0000256" key="7">
    <source>
        <dbReference type="ARBA" id="ARBA00023204"/>
    </source>
</evidence>
<keyword evidence="5 9" id="KW-0067">ATP-binding</keyword>
<dbReference type="AlphaFoldDB" id="A0A9W7G0Q0"/>
<feature type="compositionally biased region" description="Polar residues" evidence="10">
    <location>
        <begin position="51"/>
        <end position="62"/>
    </location>
</feature>
<dbReference type="PANTHER" id="PTHR47642">
    <property type="entry name" value="ATP-DEPENDENT DNA HELICASE"/>
    <property type="match status" value="1"/>
</dbReference>
<accession>A0A9W7G0Q0</accession>
<evidence type="ECO:0000256" key="5">
    <source>
        <dbReference type="ARBA" id="ARBA00022840"/>
    </source>
</evidence>
<feature type="domain" description="AAA+ ATPase" evidence="11">
    <location>
        <begin position="102"/>
        <end position="255"/>
    </location>
</feature>
<keyword evidence="1 9" id="KW-0547">Nucleotide-binding</keyword>
<keyword evidence="4 9" id="KW-0347">Helicase</keyword>
<evidence type="ECO:0000259" key="11">
    <source>
        <dbReference type="SMART" id="SM00382"/>
    </source>
</evidence>
<dbReference type="PANTHER" id="PTHR47642:SF5">
    <property type="entry name" value="ATP-DEPENDENT DNA HELICASE"/>
    <property type="match status" value="1"/>
</dbReference>
<dbReference type="GO" id="GO:0006310">
    <property type="term" value="P:DNA recombination"/>
    <property type="evidence" value="ECO:0007669"/>
    <property type="project" value="UniProtKB-KW"/>
</dbReference>
<reference evidence="12" key="1">
    <citation type="submission" date="2022-07" db="EMBL/GenBank/DDBJ databases">
        <title>Genome analysis of Parmales, a sister group of diatoms, reveals the evolutionary specialization of diatoms from phago-mixotrophs to photoautotrophs.</title>
        <authorList>
            <person name="Ban H."/>
            <person name="Sato S."/>
            <person name="Yoshikawa S."/>
            <person name="Kazumasa Y."/>
            <person name="Nakamura Y."/>
            <person name="Ichinomiya M."/>
            <person name="Saitoh K."/>
            <person name="Sato N."/>
            <person name="Blanc-Mathieu R."/>
            <person name="Endo H."/>
            <person name="Kuwata A."/>
            <person name="Ogata H."/>
        </authorList>
    </citation>
    <scope>NUCLEOTIDE SEQUENCE</scope>
</reference>
<dbReference type="SMART" id="SM00382">
    <property type="entry name" value="AAA"/>
    <property type="match status" value="1"/>
</dbReference>
<keyword evidence="9" id="KW-0233">DNA recombination</keyword>
<dbReference type="Pfam" id="PF05970">
    <property type="entry name" value="PIF1"/>
    <property type="match status" value="1"/>
</dbReference>
<dbReference type="Gene3D" id="3.40.50.300">
    <property type="entry name" value="P-loop containing nucleotide triphosphate hydrolases"/>
    <property type="match status" value="1"/>
</dbReference>
<evidence type="ECO:0000313" key="12">
    <source>
        <dbReference type="EMBL" id="GMI31155.1"/>
    </source>
</evidence>
<evidence type="ECO:0000256" key="1">
    <source>
        <dbReference type="ARBA" id="ARBA00022741"/>
    </source>
</evidence>
<dbReference type="EC" id="5.6.2.3" evidence="9"/>
<dbReference type="Proteomes" id="UP001165082">
    <property type="component" value="Unassembled WGS sequence"/>
</dbReference>
<name>A0A9W7G0Q0_9STRA</name>
<gene>
    <name evidence="12" type="ORF">TrRE_jg11442</name>
</gene>
<dbReference type="GO" id="GO:0000723">
    <property type="term" value="P:telomere maintenance"/>
    <property type="evidence" value="ECO:0007669"/>
    <property type="project" value="InterPro"/>
</dbReference>
<keyword evidence="3 9" id="KW-0378">Hydrolase</keyword>
<dbReference type="EMBL" id="BRXZ01007658">
    <property type="protein sequence ID" value="GMI31155.1"/>
    <property type="molecule type" value="Genomic_DNA"/>
</dbReference>
<comment type="catalytic activity">
    <reaction evidence="9">
        <text>ATP + H2O = ADP + phosphate + H(+)</text>
        <dbReference type="Rhea" id="RHEA:13065"/>
        <dbReference type="ChEBI" id="CHEBI:15377"/>
        <dbReference type="ChEBI" id="CHEBI:15378"/>
        <dbReference type="ChEBI" id="CHEBI:30616"/>
        <dbReference type="ChEBI" id="CHEBI:43474"/>
        <dbReference type="ChEBI" id="CHEBI:456216"/>
        <dbReference type="EC" id="5.6.2.3"/>
    </reaction>
</comment>
<dbReference type="GO" id="GO:0005524">
    <property type="term" value="F:ATP binding"/>
    <property type="evidence" value="ECO:0007669"/>
    <property type="project" value="UniProtKB-KW"/>
</dbReference>
<evidence type="ECO:0000256" key="2">
    <source>
        <dbReference type="ARBA" id="ARBA00022763"/>
    </source>
</evidence>
<protein>
    <recommendedName>
        <fullName evidence="9">ATP-dependent DNA helicase</fullName>
        <ecNumber evidence="9">5.6.2.3</ecNumber>
    </recommendedName>
</protein>
<dbReference type="InterPro" id="IPR010285">
    <property type="entry name" value="DNA_helicase_pif1-like_DEAD"/>
</dbReference>
<dbReference type="CDD" id="cd18809">
    <property type="entry name" value="SF1_C_RecD"/>
    <property type="match status" value="1"/>
</dbReference>
<dbReference type="GO" id="GO:0016787">
    <property type="term" value="F:hydrolase activity"/>
    <property type="evidence" value="ECO:0007669"/>
    <property type="project" value="UniProtKB-KW"/>
</dbReference>
<proteinExistence type="inferred from homology"/>
<keyword evidence="13" id="KW-1185">Reference proteome</keyword>
<comment type="cofactor">
    <cofactor evidence="9">
        <name>Mg(2+)</name>
        <dbReference type="ChEBI" id="CHEBI:18420"/>
    </cofactor>
</comment>
<dbReference type="InterPro" id="IPR027417">
    <property type="entry name" value="P-loop_NTPase"/>
</dbReference>
<dbReference type="InterPro" id="IPR049163">
    <property type="entry name" value="Pif1-like_2B_dom"/>
</dbReference>
<dbReference type="OrthoDB" id="192530at2759"/>
<dbReference type="Pfam" id="PF21530">
    <property type="entry name" value="Pif1_2B_dom"/>
    <property type="match status" value="1"/>
</dbReference>
<evidence type="ECO:0000256" key="6">
    <source>
        <dbReference type="ARBA" id="ARBA00023125"/>
    </source>
</evidence>
<feature type="region of interest" description="Disordered" evidence="10">
    <location>
        <begin position="43"/>
        <end position="89"/>
    </location>
</feature>
<organism evidence="12 13">
    <name type="scientific">Triparma retinervis</name>
    <dbReference type="NCBI Taxonomy" id="2557542"/>
    <lineage>
        <taxon>Eukaryota</taxon>
        <taxon>Sar</taxon>
        <taxon>Stramenopiles</taxon>
        <taxon>Ochrophyta</taxon>
        <taxon>Bolidophyceae</taxon>
        <taxon>Parmales</taxon>
        <taxon>Triparmaceae</taxon>
        <taxon>Triparma</taxon>
    </lineage>
</organism>
<dbReference type="SUPFAM" id="SSF52540">
    <property type="entry name" value="P-loop containing nucleoside triphosphate hydrolases"/>
    <property type="match status" value="2"/>
</dbReference>
<dbReference type="CDD" id="cd18037">
    <property type="entry name" value="DEXSc_Pif1_like"/>
    <property type="match status" value="1"/>
</dbReference>
<comment type="similarity">
    <text evidence="9">Belongs to the helicase family.</text>
</comment>
<dbReference type="GO" id="GO:0006281">
    <property type="term" value="P:DNA repair"/>
    <property type="evidence" value="ECO:0007669"/>
    <property type="project" value="UniProtKB-KW"/>
</dbReference>
<keyword evidence="8" id="KW-0413">Isomerase</keyword>
<evidence type="ECO:0000256" key="4">
    <source>
        <dbReference type="ARBA" id="ARBA00022806"/>
    </source>
</evidence>
<evidence type="ECO:0000313" key="13">
    <source>
        <dbReference type="Proteomes" id="UP001165082"/>
    </source>
</evidence>
<keyword evidence="6" id="KW-0238">DNA-binding</keyword>
<dbReference type="InterPro" id="IPR051055">
    <property type="entry name" value="PIF1_helicase"/>
</dbReference>
<keyword evidence="7 9" id="KW-0234">DNA repair</keyword>
<dbReference type="GO" id="GO:0043139">
    <property type="term" value="F:5'-3' DNA helicase activity"/>
    <property type="evidence" value="ECO:0007669"/>
    <property type="project" value="UniProtKB-EC"/>
</dbReference>
<sequence>MFSVIITTQEGEEFELLCRSCLVDEIKQIVRMVLKPLNMFGEDYGKRGGKENSTNANNVTTTPKDKIKKKRMNKTTPPPSSLQPTHSPLTEQQARTLRVAMSGQSLFITGPAGTGKSHLLRAIATSLARKYEQSSIAITSTTGTGACLVKGVTIQSFSGLGISTPSTSSEVGKLLSPKDHVIKRWSKTKVLIIDEVSMLSPELLEALDLAARWCRGKAEPMGGIQVVMVGDFYQLPPVRAKGLAFQSETWTSLGFENVILNVNFRQSGDSRWRSLLDRVRTGSMTAADRQLISTRRIAASSNPPVSYRVTELYPRVKDVEEVNGTMIKEEAERTGVEIKCMNAKDLGNKALMKECRGLEKLELCVGAEVILTANLNVARGLSNGTRGTLTGWTPDGLPIVRFRSTRKGIGEVVKNVGRERWEYKLGSRLVAAREQFPLILGYAVSIHRSQGLTLPSVVCELKGVFGGGGMVYTALSRVGSLEGLWIRGELGRVDGDSRVKAFYKRISEEKEIL</sequence>
<evidence type="ECO:0000256" key="10">
    <source>
        <dbReference type="SAM" id="MobiDB-lite"/>
    </source>
</evidence>
<evidence type="ECO:0000256" key="8">
    <source>
        <dbReference type="ARBA" id="ARBA00023235"/>
    </source>
</evidence>
<dbReference type="InterPro" id="IPR003593">
    <property type="entry name" value="AAA+_ATPase"/>
</dbReference>
<comment type="caution">
    <text evidence="12">The sequence shown here is derived from an EMBL/GenBank/DDBJ whole genome shotgun (WGS) entry which is preliminary data.</text>
</comment>